<reference evidence="1" key="1">
    <citation type="submission" date="2021-01" db="EMBL/GenBank/DDBJ databases">
        <authorList>
            <consortium name="Genoscope - CEA"/>
            <person name="William W."/>
        </authorList>
    </citation>
    <scope>NUCLEOTIDE SEQUENCE</scope>
</reference>
<organism evidence="1 2">
    <name type="scientific">Paramecium sonneborni</name>
    <dbReference type="NCBI Taxonomy" id="65129"/>
    <lineage>
        <taxon>Eukaryota</taxon>
        <taxon>Sar</taxon>
        <taxon>Alveolata</taxon>
        <taxon>Ciliophora</taxon>
        <taxon>Intramacronucleata</taxon>
        <taxon>Oligohymenophorea</taxon>
        <taxon>Peniculida</taxon>
        <taxon>Parameciidae</taxon>
        <taxon>Paramecium</taxon>
    </lineage>
</organism>
<gene>
    <name evidence="1" type="ORF">PSON_ATCC_30995.1.T1300084</name>
</gene>
<dbReference type="Proteomes" id="UP000692954">
    <property type="component" value="Unassembled WGS sequence"/>
</dbReference>
<keyword evidence="2" id="KW-1185">Reference proteome</keyword>
<evidence type="ECO:0000313" key="2">
    <source>
        <dbReference type="Proteomes" id="UP000692954"/>
    </source>
</evidence>
<sequence length="136" mass="16098">MKKIMKNTTVKQGLKQRILRQKIDVQTESTMVAKTSLISDNQFNHIILIHLFSDSYILLNQINNLEFSKNFKHKIHKEQKTIQYLTDHCTQTRADSNNFTIISTYRQLFRAEHYDNNHKSKDFKQIKSKSQASQLI</sequence>
<proteinExistence type="predicted"/>
<name>A0A8S1QZF9_9CILI</name>
<dbReference type="AlphaFoldDB" id="A0A8S1QZF9"/>
<comment type="caution">
    <text evidence="1">The sequence shown here is derived from an EMBL/GenBank/DDBJ whole genome shotgun (WGS) entry which is preliminary data.</text>
</comment>
<protein>
    <submittedName>
        <fullName evidence="1">Uncharacterized protein</fullName>
    </submittedName>
</protein>
<accession>A0A8S1QZF9</accession>
<dbReference type="EMBL" id="CAJJDN010000130">
    <property type="protein sequence ID" value="CAD8121156.1"/>
    <property type="molecule type" value="Genomic_DNA"/>
</dbReference>
<evidence type="ECO:0000313" key="1">
    <source>
        <dbReference type="EMBL" id="CAD8121156.1"/>
    </source>
</evidence>